<comment type="caution">
    <text evidence="2">The sequence shown here is derived from an EMBL/GenBank/DDBJ whole genome shotgun (WGS) entry which is preliminary data.</text>
</comment>
<protein>
    <submittedName>
        <fullName evidence="2">Uncharacterized protein</fullName>
    </submittedName>
</protein>
<evidence type="ECO:0000313" key="3">
    <source>
        <dbReference type="Proteomes" id="UP000319728"/>
    </source>
</evidence>
<proteinExistence type="predicted"/>
<keyword evidence="3" id="KW-1185">Reference proteome</keyword>
<gene>
    <name evidence="2" type="ORF">JD81_04056</name>
</gene>
<dbReference type="Proteomes" id="UP000319728">
    <property type="component" value="Unassembled WGS sequence"/>
</dbReference>
<accession>A0A562WKE6</accession>
<evidence type="ECO:0000313" key="2">
    <source>
        <dbReference type="EMBL" id="TWJ30511.1"/>
    </source>
</evidence>
<feature type="region of interest" description="Disordered" evidence="1">
    <location>
        <begin position="1"/>
        <end position="39"/>
    </location>
</feature>
<dbReference type="AlphaFoldDB" id="A0A562WKE6"/>
<organism evidence="2 3">
    <name type="scientific">Micromonospora sagamiensis</name>
    <dbReference type="NCBI Taxonomy" id="47875"/>
    <lineage>
        <taxon>Bacteria</taxon>
        <taxon>Bacillati</taxon>
        <taxon>Actinomycetota</taxon>
        <taxon>Actinomycetes</taxon>
        <taxon>Micromonosporales</taxon>
        <taxon>Micromonosporaceae</taxon>
        <taxon>Micromonospora</taxon>
    </lineage>
</organism>
<feature type="compositionally biased region" description="Basic and acidic residues" evidence="1">
    <location>
        <begin position="26"/>
        <end position="39"/>
    </location>
</feature>
<sequence length="39" mass="3927">MTLAELPAGGAERGNASVPPAVPPDAARDRAASPDVKDR</sequence>
<dbReference type="EMBL" id="VLLP01000001">
    <property type="protein sequence ID" value="TWJ30511.1"/>
    <property type="molecule type" value="Genomic_DNA"/>
</dbReference>
<reference evidence="2 3" key="1">
    <citation type="submission" date="2019-07" db="EMBL/GenBank/DDBJ databases">
        <title>R&amp;d 2014.</title>
        <authorList>
            <person name="Klenk H.-P."/>
        </authorList>
    </citation>
    <scope>NUCLEOTIDE SEQUENCE [LARGE SCALE GENOMIC DNA]</scope>
    <source>
        <strain evidence="2 3">DSM 43912</strain>
    </source>
</reference>
<evidence type="ECO:0000256" key="1">
    <source>
        <dbReference type="SAM" id="MobiDB-lite"/>
    </source>
</evidence>
<name>A0A562WKE6_9ACTN</name>